<name>A0A645F9T6_9ZZZZ</name>
<gene>
    <name evidence="2" type="ORF">SDC9_158439</name>
</gene>
<dbReference type="AlphaFoldDB" id="A0A645F9T6"/>
<accession>A0A645F9T6</accession>
<comment type="caution">
    <text evidence="2">The sequence shown here is derived from an EMBL/GenBank/DDBJ whole genome shotgun (WGS) entry which is preliminary data.</text>
</comment>
<keyword evidence="1" id="KW-0472">Membrane</keyword>
<protein>
    <submittedName>
        <fullName evidence="2">Uncharacterized protein</fullName>
    </submittedName>
</protein>
<reference evidence="2" key="1">
    <citation type="submission" date="2019-08" db="EMBL/GenBank/DDBJ databases">
        <authorList>
            <person name="Kucharzyk K."/>
            <person name="Murdoch R.W."/>
            <person name="Higgins S."/>
            <person name="Loffler F."/>
        </authorList>
    </citation>
    <scope>NUCLEOTIDE SEQUENCE</scope>
</reference>
<sequence>MNYSRSMKRKIKKCCWWIFIGLCIGLTPYVFHLADLERGYTSGVGGEIFFPLLPFVLKAIKDSIKDMNETMKGVFENE</sequence>
<keyword evidence="1" id="KW-1133">Transmembrane helix</keyword>
<feature type="transmembrane region" description="Helical" evidence="1">
    <location>
        <begin position="40"/>
        <end position="57"/>
    </location>
</feature>
<evidence type="ECO:0000256" key="1">
    <source>
        <dbReference type="SAM" id="Phobius"/>
    </source>
</evidence>
<keyword evidence="1" id="KW-0812">Transmembrane</keyword>
<evidence type="ECO:0000313" key="2">
    <source>
        <dbReference type="EMBL" id="MPN11138.1"/>
    </source>
</evidence>
<feature type="transmembrane region" description="Helical" evidence="1">
    <location>
        <begin position="14"/>
        <end position="34"/>
    </location>
</feature>
<proteinExistence type="predicted"/>
<dbReference type="EMBL" id="VSSQ01057331">
    <property type="protein sequence ID" value="MPN11138.1"/>
    <property type="molecule type" value="Genomic_DNA"/>
</dbReference>
<organism evidence="2">
    <name type="scientific">bioreactor metagenome</name>
    <dbReference type="NCBI Taxonomy" id="1076179"/>
    <lineage>
        <taxon>unclassified sequences</taxon>
        <taxon>metagenomes</taxon>
        <taxon>ecological metagenomes</taxon>
    </lineage>
</organism>